<dbReference type="SUPFAM" id="SSF56300">
    <property type="entry name" value="Metallo-dependent phosphatases"/>
    <property type="match status" value="1"/>
</dbReference>
<dbReference type="NCBIfam" id="NF008359">
    <property type="entry name" value="PRK11148.1"/>
    <property type="match status" value="1"/>
</dbReference>
<comment type="similarity">
    <text evidence="4">Belongs to the cyclic nucleotide phosphodiesterase class-III family.</text>
</comment>
<dbReference type="InterPro" id="IPR004843">
    <property type="entry name" value="Calcineurin-like_PHP"/>
</dbReference>
<evidence type="ECO:0000256" key="4">
    <source>
        <dbReference type="ARBA" id="ARBA00025742"/>
    </source>
</evidence>
<dbReference type="OrthoDB" id="9784378at2"/>
<feature type="domain" description="Calcineurin-like phosphoesterase" evidence="5">
    <location>
        <begin position="14"/>
        <end position="201"/>
    </location>
</feature>
<evidence type="ECO:0000256" key="3">
    <source>
        <dbReference type="ARBA" id="ARBA00023004"/>
    </source>
</evidence>
<keyword evidence="7" id="KW-1185">Reference proteome</keyword>
<dbReference type="InterPro" id="IPR050884">
    <property type="entry name" value="CNP_phosphodiesterase-III"/>
</dbReference>
<dbReference type="GO" id="GO:0004112">
    <property type="term" value="F:cyclic-nucleotide phosphodiesterase activity"/>
    <property type="evidence" value="ECO:0007669"/>
    <property type="project" value="InterPro"/>
</dbReference>
<proteinExistence type="inferred from homology"/>
<gene>
    <name evidence="6" type="ORF">SAMN05216421_0357</name>
</gene>
<accession>A0A1H1M3F7</accession>
<dbReference type="RefSeq" id="WP_093391539.1">
    <property type="nucleotide sequence ID" value="NZ_LT629736.1"/>
</dbReference>
<sequence>MPPTVVNEADHVFVIQITDSHLFADPAARLLGLDTHASLEAVIDQVLGDQSSMDIVLATGDITQDGSEGAYQRFLNAAARLPAEHYWIPGNHDDAVMMERIGRTAGVWADWVDAGQWRIVMLDSSVQGSVAGRLGDAEFERLDAALASSEGRHVMVCLHHHPISIGSDWMEPIGLRDAGRLMSRLDGAPEVKVVLWGHIHQQLDEQYGHLRLLATPSTCVQFAEQSTDFATDTRAPGYRWLKLFDDGRLETGVVRLPAGAFLPEEGASGY</sequence>
<keyword evidence="3" id="KW-0408">Iron</keyword>
<dbReference type="Gene3D" id="3.60.21.10">
    <property type="match status" value="1"/>
</dbReference>
<keyword evidence="1" id="KW-0479">Metal-binding</keyword>
<protein>
    <submittedName>
        <fullName evidence="6">Icc protein</fullName>
    </submittedName>
</protein>
<dbReference type="STRING" id="487184.SAMN05216421_0357"/>
<name>A0A1H1M3F7_9GAMM</name>
<evidence type="ECO:0000256" key="1">
    <source>
        <dbReference type="ARBA" id="ARBA00022723"/>
    </source>
</evidence>
<evidence type="ECO:0000256" key="2">
    <source>
        <dbReference type="ARBA" id="ARBA00022801"/>
    </source>
</evidence>
<dbReference type="Pfam" id="PF00149">
    <property type="entry name" value="Metallophos"/>
    <property type="match status" value="1"/>
</dbReference>
<dbReference type="GO" id="GO:0046872">
    <property type="term" value="F:metal ion binding"/>
    <property type="evidence" value="ECO:0007669"/>
    <property type="project" value="UniProtKB-KW"/>
</dbReference>
<evidence type="ECO:0000313" key="7">
    <source>
        <dbReference type="Proteomes" id="UP000243207"/>
    </source>
</evidence>
<evidence type="ECO:0000259" key="5">
    <source>
        <dbReference type="Pfam" id="PF00149"/>
    </source>
</evidence>
<dbReference type="InterPro" id="IPR026575">
    <property type="entry name" value="GpdQ/CpdA-like"/>
</dbReference>
<organism evidence="6 7">
    <name type="scientific">Halopseudomonas xinjiangensis</name>
    <dbReference type="NCBI Taxonomy" id="487184"/>
    <lineage>
        <taxon>Bacteria</taxon>
        <taxon>Pseudomonadati</taxon>
        <taxon>Pseudomonadota</taxon>
        <taxon>Gammaproteobacteria</taxon>
        <taxon>Pseudomonadales</taxon>
        <taxon>Pseudomonadaceae</taxon>
        <taxon>Halopseudomonas</taxon>
    </lineage>
</organism>
<dbReference type="Proteomes" id="UP000243207">
    <property type="component" value="Chromosome I"/>
</dbReference>
<dbReference type="AlphaFoldDB" id="A0A1H1M3F7"/>
<evidence type="ECO:0000313" key="6">
    <source>
        <dbReference type="EMBL" id="SDR80905.1"/>
    </source>
</evidence>
<keyword evidence="2" id="KW-0378">Hydrolase</keyword>
<reference evidence="7" key="1">
    <citation type="submission" date="2016-10" db="EMBL/GenBank/DDBJ databases">
        <authorList>
            <person name="Varghese N."/>
            <person name="Submissions S."/>
        </authorList>
    </citation>
    <scope>NUCLEOTIDE SEQUENCE [LARGE SCALE GENOMIC DNA]</scope>
    <source>
        <strain evidence="7">NRRL B-51270</strain>
    </source>
</reference>
<dbReference type="InterPro" id="IPR029052">
    <property type="entry name" value="Metallo-depent_PP-like"/>
</dbReference>
<dbReference type="PANTHER" id="PTHR42988:SF2">
    <property type="entry name" value="CYCLIC NUCLEOTIDE PHOSPHODIESTERASE CBUA0032-RELATED"/>
    <property type="match status" value="1"/>
</dbReference>
<dbReference type="PANTHER" id="PTHR42988">
    <property type="entry name" value="PHOSPHOHYDROLASE"/>
    <property type="match status" value="1"/>
</dbReference>
<dbReference type="EMBL" id="LT629736">
    <property type="protein sequence ID" value="SDR80905.1"/>
    <property type="molecule type" value="Genomic_DNA"/>
</dbReference>
<dbReference type="CDD" id="cd07402">
    <property type="entry name" value="MPP_GpdQ"/>
    <property type="match status" value="1"/>
</dbReference>